<keyword evidence="2" id="KW-1185">Reference proteome</keyword>
<reference evidence="1" key="1">
    <citation type="journal article" date="2022" name="Int. J. Mol. Sci.">
        <title>Draft Genome of Tanacetum Coccineum: Genomic Comparison of Closely Related Tanacetum-Family Plants.</title>
        <authorList>
            <person name="Yamashiro T."/>
            <person name="Shiraishi A."/>
            <person name="Nakayama K."/>
            <person name="Satake H."/>
        </authorList>
    </citation>
    <scope>NUCLEOTIDE SEQUENCE</scope>
</reference>
<proteinExistence type="predicted"/>
<reference evidence="1" key="2">
    <citation type="submission" date="2022-01" db="EMBL/GenBank/DDBJ databases">
        <authorList>
            <person name="Yamashiro T."/>
            <person name="Shiraishi A."/>
            <person name="Satake H."/>
            <person name="Nakayama K."/>
        </authorList>
    </citation>
    <scope>NUCLEOTIDE SEQUENCE</scope>
</reference>
<evidence type="ECO:0000313" key="1">
    <source>
        <dbReference type="EMBL" id="GJS67781.1"/>
    </source>
</evidence>
<gene>
    <name evidence="1" type="ORF">Tco_0682346</name>
</gene>
<organism evidence="1 2">
    <name type="scientific">Tanacetum coccineum</name>
    <dbReference type="NCBI Taxonomy" id="301880"/>
    <lineage>
        <taxon>Eukaryota</taxon>
        <taxon>Viridiplantae</taxon>
        <taxon>Streptophyta</taxon>
        <taxon>Embryophyta</taxon>
        <taxon>Tracheophyta</taxon>
        <taxon>Spermatophyta</taxon>
        <taxon>Magnoliopsida</taxon>
        <taxon>eudicotyledons</taxon>
        <taxon>Gunneridae</taxon>
        <taxon>Pentapetalae</taxon>
        <taxon>asterids</taxon>
        <taxon>campanulids</taxon>
        <taxon>Asterales</taxon>
        <taxon>Asteraceae</taxon>
        <taxon>Asteroideae</taxon>
        <taxon>Anthemideae</taxon>
        <taxon>Anthemidinae</taxon>
        <taxon>Tanacetum</taxon>
    </lineage>
</organism>
<protein>
    <submittedName>
        <fullName evidence="1">Uncharacterized protein</fullName>
    </submittedName>
</protein>
<sequence length="165" mass="18895">MENEHELSYETLTRVYLGSYEHYKSVGAEVKHPEPGFELIAWKWVKIRTFSFLEGDVERLCDESCKLECKVEGDGGALLYGGDEMLIIVDEKVEYPNDLDSEDEVASVGNDMARSMASERVGFGTQCLLEQLRDSYGNGDYDEDPYDDDMYEGQDLFCRDSNYMQ</sequence>
<dbReference type="Proteomes" id="UP001151760">
    <property type="component" value="Unassembled WGS sequence"/>
</dbReference>
<dbReference type="EMBL" id="BQNB010009743">
    <property type="protein sequence ID" value="GJS67781.1"/>
    <property type="molecule type" value="Genomic_DNA"/>
</dbReference>
<evidence type="ECO:0000313" key="2">
    <source>
        <dbReference type="Proteomes" id="UP001151760"/>
    </source>
</evidence>
<name>A0ABQ4XRH9_9ASTR</name>
<accession>A0ABQ4XRH9</accession>
<comment type="caution">
    <text evidence="1">The sequence shown here is derived from an EMBL/GenBank/DDBJ whole genome shotgun (WGS) entry which is preliminary data.</text>
</comment>